<keyword evidence="3 7" id="KW-1133">Transmembrane helix</keyword>
<sequence>MASATDEQKKSWPPPNYENPQNLDGLIIGLVAPTLALAVILFPLVCLDLGLGRHIWDQKPEWHTLYWKMGYTADLLFPAACSLTKISLCLTYFRLFPSRSDKLFCYAMAAFVTLYTVTCVFLSLFQCRPIRSYWDLDVEQKCINMRATLVAIAALNSFSDFLVYLWPTKPLWGLHLPVKQRLGLIFMFSVGLLVCVAGVLRMYYLEIFFESYDTLWNGSAVWLCMVLEMDIGIICGCLSGVKPVLATVCPAFFSSSYRTRSGPTRPTYGVQTGRTAHGESFAFQPLSDISNSKKPQSNKLEHAFSVEALKSADDQGQRNFAWASSSGKMEINKDIPTNAIGVSQVVSVEQEETGSITPKTDARSKMSDAGSEEWIMDDGPKSRKA</sequence>
<feature type="transmembrane region" description="Helical" evidence="7">
    <location>
        <begin position="106"/>
        <end position="125"/>
    </location>
</feature>
<dbReference type="Pfam" id="PF20684">
    <property type="entry name" value="Fung_rhodopsin"/>
    <property type="match status" value="1"/>
</dbReference>
<reference evidence="9" key="1">
    <citation type="journal article" date="2020" name="Stud. Mycol.">
        <title>101 Dothideomycetes genomes: a test case for predicting lifestyles and emergence of pathogens.</title>
        <authorList>
            <person name="Haridas S."/>
            <person name="Albert R."/>
            <person name="Binder M."/>
            <person name="Bloem J."/>
            <person name="Labutti K."/>
            <person name="Salamov A."/>
            <person name="Andreopoulos B."/>
            <person name="Baker S."/>
            <person name="Barry K."/>
            <person name="Bills G."/>
            <person name="Bluhm B."/>
            <person name="Cannon C."/>
            <person name="Castanera R."/>
            <person name="Culley D."/>
            <person name="Daum C."/>
            <person name="Ezra D."/>
            <person name="Gonzalez J."/>
            <person name="Henrissat B."/>
            <person name="Kuo A."/>
            <person name="Liang C."/>
            <person name="Lipzen A."/>
            <person name="Lutzoni F."/>
            <person name="Magnuson J."/>
            <person name="Mondo S."/>
            <person name="Nolan M."/>
            <person name="Ohm R."/>
            <person name="Pangilinan J."/>
            <person name="Park H.-J."/>
            <person name="Ramirez L."/>
            <person name="Alfaro M."/>
            <person name="Sun H."/>
            <person name="Tritt A."/>
            <person name="Yoshinaga Y."/>
            <person name="Zwiers L.-H."/>
            <person name="Turgeon B."/>
            <person name="Goodwin S."/>
            <person name="Spatafora J."/>
            <person name="Crous P."/>
            <person name="Grigoriev I."/>
        </authorList>
    </citation>
    <scope>NUCLEOTIDE SEQUENCE</scope>
    <source>
        <strain evidence="9">CBS 110217</strain>
    </source>
</reference>
<keyword evidence="4 7" id="KW-0472">Membrane</keyword>
<feature type="transmembrane region" description="Helical" evidence="7">
    <location>
        <begin position="185"/>
        <end position="204"/>
    </location>
</feature>
<evidence type="ECO:0000256" key="2">
    <source>
        <dbReference type="ARBA" id="ARBA00022692"/>
    </source>
</evidence>
<gene>
    <name evidence="9" type="ORF">EK21DRAFT_61952</name>
</gene>
<comment type="subcellular location">
    <subcellularLocation>
        <location evidence="1">Membrane</location>
        <topology evidence="1">Multi-pass membrane protein</topology>
    </subcellularLocation>
</comment>
<accession>A0A9P4HBK2</accession>
<feature type="region of interest" description="Disordered" evidence="6">
    <location>
        <begin position="348"/>
        <end position="385"/>
    </location>
</feature>
<dbReference type="PANTHER" id="PTHR33048:SF129">
    <property type="entry name" value="INTEGRAL MEMBRANE PROTEIN-RELATED"/>
    <property type="match status" value="1"/>
</dbReference>
<organism evidence="9 10">
    <name type="scientific">Setomelanomma holmii</name>
    <dbReference type="NCBI Taxonomy" id="210430"/>
    <lineage>
        <taxon>Eukaryota</taxon>
        <taxon>Fungi</taxon>
        <taxon>Dikarya</taxon>
        <taxon>Ascomycota</taxon>
        <taxon>Pezizomycotina</taxon>
        <taxon>Dothideomycetes</taxon>
        <taxon>Pleosporomycetidae</taxon>
        <taxon>Pleosporales</taxon>
        <taxon>Pleosporineae</taxon>
        <taxon>Phaeosphaeriaceae</taxon>
        <taxon>Setomelanomma</taxon>
    </lineage>
</organism>
<evidence type="ECO:0000313" key="10">
    <source>
        <dbReference type="Proteomes" id="UP000799777"/>
    </source>
</evidence>
<evidence type="ECO:0000256" key="4">
    <source>
        <dbReference type="ARBA" id="ARBA00023136"/>
    </source>
</evidence>
<keyword evidence="2 7" id="KW-0812">Transmembrane</keyword>
<evidence type="ECO:0000256" key="7">
    <source>
        <dbReference type="SAM" id="Phobius"/>
    </source>
</evidence>
<evidence type="ECO:0000256" key="6">
    <source>
        <dbReference type="SAM" id="MobiDB-lite"/>
    </source>
</evidence>
<evidence type="ECO:0000259" key="8">
    <source>
        <dbReference type="Pfam" id="PF20684"/>
    </source>
</evidence>
<keyword evidence="10" id="KW-1185">Reference proteome</keyword>
<dbReference type="InterPro" id="IPR052337">
    <property type="entry name" value="SAT4-like"/>
</dbReference>
<name>A0A9P4HBK2_9PLEO</name>
<comment type="similarity">
    <text evidence="5">Belongs to the SAT4 family.</text>
</comment>
<feature type="transmembrane region" description="Helical" evidence="7">
    <location>
        <begin position="26"/>
        <end position="51"/>
    </location>
</feature>
<dbReference type="AlphaFoldDB" id="A0A9P4HBK2"/>
<evidence type="ECO:0000256" key="1">
    <source>
        <dbReference type="ARBA" id="ARBA00004141"/>
    </source>
</evidence>
<evidence type="ECO:0000313" key="9">
    <source>
        <dbReference type="EMBL" id="KAF2031946.1"/>
    </source>
</evidence>
<dbReference type="GO" id="GO:0016020">
    <property type="term" value="C:membrane"/>
    <property type="evidence" value="ECO:0007669"/>
    <property type="project" value="UniProtKB-SubCell"/>
</dbReference>
<dbReference type="PANTHER" id="PTHR33048">
    <property type="entry name" value="PTH11-LIKE INTEGRAL MEMBRANE PROTEIN (AFU_ORTHOLOGUE AFUA_5G11245)"/>
    <property type="match status" value="1"/>
</dbReference>
<protein>
    <recommendedName>
        <fullName evidence="8">Rhodopsin domain-containing protein</fullName>
    </recommendedName>
</protein>
<feature type="transmembrane region" description="Helical" evidence="7">
    <location>
        <begin position="146"/>
        <end position="165"/>
    </location>
</feature>
<feature type="domain" description="Rhodopsin" evidence="8">
    <location>
        <begin position="31"/>
        <end position="246"/>
    </location>
</feature>
<dbReference type="Proteomes" id="UP000799777">
    <property type="component" value="Unassembled WGS sequence"/>
</dbReference>
<evidence type="ECO:0000256" key="5">
    <source>
        <dbReference type="ARBA" id="ARBA00038359"/>
    </source>
</evidence>
<dbReference type="EMBL" id="ML978176">
    <property type="protein sequence ID" value="KAF2031946.1"/>
    <property type="molecule type" value="Genomic_DNA"/>
</dbReference>
<evidence type="ECO:0000256" key="3">
    <source>
        <dbReference type="ARBA" id="ARBA00022989"/>
    </source>
</evidence>
<dbReference type="InterPro" id="IPR049326">
    <property type="entry name" value="Rhodopsin_dom_fungi"/>
</dbReference>
<dbReference type="OrthoDB" id="5401779at2759"/>
<proteinExistence type="inferred from homology"/>
<comment type="caution">
    <text evidence="9">The sequence shown here is derived from an EMBL/GenBank/DDBJ whole genome shotgun (WGS) entry which is preliminary data.</text>
</comment>